<keyword evidence="4" id="KW-0963">Cytoplasm</keyword>
<dbReference type="PATRIC" id="fig|1393034.3.peg.321"/>
<evidence type="ECO:0000256" key="7">
    <source>
        <dbReference type="ARBA" id="ARBA00022695"/>
    </source>
</evidence>
<dbReference type="Pfam" id="PF01300">
    <property type="entry name" value="Sua5_yciO_yrdC"/>
    <property type="match status" value="1"/>
</dbReference>
<dbReference type="AlphaFoldDB" id="A0A133XWD9"/>
<comment type="subcellular location">
    <subcellularLocation>
        <location evidence="1">Cytoplasm</location>
    </subcellularLocation>
</comment>
<keyword evidence="9" id="KW-0067">ATP-binding</keyword>
<dbReference type="GO" id="GO:0008033">
    <property type="term" value="P:tRNA processing"/>
    <property type="evidence" value="ECO:0007669"/>
    <property type="project" value="UniProtKB-KW"/>
</dbReference>
<comment type="similarity">
    <text evidence="2">Belongs to the SUA5 family.</text>
</comment>
<keyword evidence="7" id="KW-0548">Nucleotidyltransferase</keyword>
<dbReference type="InterPro" id="IPR017945">
    <property type="entry name" value="DHBP_synth_RibB-like_a/b_dom"/>
</dbReference>
<keyword evidence="6" id="KW-0819">tRNA processing</keyword>
<evidence type="ECO:0000256" key="3">
    <source>
        <dbReference type="ARBA" id="ARBA00012584"/>
    </source>
</evidence>
<comment type="caution">
    <text evidence="14">The sequence shown here is derived from an EMBL/GenBank/DDBJ whole genome shotgun (WGS) entry which is preliminary data.</text>
</comment>
<dbReference type="GO" id="GO:0006450">
    <property type="term" value="P:regulation of translational fidelity"/>
    <property type="evidence" value="ECO:0007669"/>
    <property type="project" value="TreeGrafter"/>
</dbReference>
<gene>
    <name evidence="14" type="ORF">HMPREF3192_00327</name>
</gene>
<dbReference type="EC" id="2.7.7.87" evidence="3"/>
<keyword evidence="5" id="KW-0808">Transferase</keyword>
<evidence type="ECO:0000256" key="10">
    <source>
        <dbReference type="ARBA" id="ARBA00029774"/>
    </source>
</evidence>
<dbReference type="InterPro" id="IPR050156">
    <property type="entry name" value="TC-AMP_synthase_SUA5"/>
</dbReference>
<dbReference type="InterPro" id="IPR006070">
    <property type="entry name" value="Sua5-like_dom"/>
</dbReference>
<evidence type="ECO:0000256" key="1">
    <source>
        <dbReference type="ARBA" id="ARBA00004496"/>
    </source>
</evidence>
<dbReference type="GO" id="GO:0005524">
    <property type="term" value="F:ATP binding"/>
    <property type="evidence" value="ECO:0007669"/>
    <property type="project" value="UniProtKB-KW"/>
</dbReference>
<evidence type="ECO:0000256" key="5">
    <source>
        <dbReference type="ARBA" id="ARBA00022679"/>
    </source>
</evidence>
<sequence length="258" mass="28083">MDAGRNAHSFIGGRERRAGERTSSAESAAHTERTATRVPRQTRVCNSIHPSAYDIDDVAAVLRSGGLVLIPSDTTYILATMLLNNKQLSEGVAALFSLKKRKRHQAFPWIVKAPSDLEVFGCELSWDARQIARHIWPAPVTLVVRASSAVPKVLTRPDQTIALRMSSHPFVAGILQACDSSLIVSSANQHLRTIPENFSQINPTIMQSADIVYEGIPDACQGISTIIDCTEGETRVVRHGCTPVARIEKAIGHRIASS</sequence>
<evidence type="ECO:0000256" key="2">
    <source>
        <dbReference type="ARBA" id="ARBA00007663"/>
    </source>
</evidence>
<evidence type="ECO:0000259" key="13">
    <source>
        <dbReference type="PROSITE" id="PS51163"/>
    </source>
</evidence>
<dbReference type="SUPFAM" id="SSF55821">
    <property type="entry name" value="YrdC/RibB"/>
    <property type="match status" value="1"/>
</dbReference>
<evidence type="ECO:0000256" key="12">
    <source>
        <dbReference type="SAM" id="MobiDB-lite"/>
    </source>
</evidence>
<dbReference type="GO" id="GO:0005737">
    <property type="term" value="C:cytoplasm"/>
    <property type="evidence" value="ECO:0007669"/>
    <property type="project" value="UniProtKB-SubCell"/>
</dbReference>
<dbReference type="PANTHER" id="PTHR17490:SF16">
    <property type="entry name" value="THREONYLCARBAMOYL-AMP SYNTHASE"/>
    <property type="match status" value="1"/>
</dbReference>
<dbReference type="GO" id="GO:0000049">
    <property type="term" value="F:tRNA binding"/>
    <property type="evidence" value="ECO:0007669"/>
    <property type="project" value="TreeGrafter"/>
</dbReference>
<evidence type="ECO:0000256" key="6">
    <source>
        <dbReference type="ARBA" id="ARBA00022694"/>
    </source>
</evidence>
<proteinExistence type="inferred from homology"/>
<dbReference type="PROSITE" id="PS51163">
    <property type="entry name" value="YRDC"/>
    <property type="match status" value="1"/>
</dbReference>
<dbReference type="GO" id="GO:0061710">
    <property type="term" value="F:L-threonylcarbamoyladenylate synthase"/>
    <property type="evidence" value="ECO:0007669"/>
    <property type="project" value="UniProtKB-EC"/>
</dbReference>
<keyword evidence="8" id="KW-0547">Nucleotide-binding</keyword>
<evidence type="ECO:0000256" key="9">
    <source>
        <dbReference type="ARBA" id="ARBA00022840"/>
    </source>
</evidence>
<dbReference type="PANTHER" id="PTHR17490">
    <property type="entry name" value="SUA5"/>
    <property type="match status" value="1"/>
</dbReference>
<protein>
    <recommendedName>
        <fullName evidence="10">L-threonylcarbamoyladenylate synthase</fullName>
        <ecNumber evidence="3">2.7.7.87</ecNumber>
    </recommendedName>
    <alternativeName>
        <fullName evidence="10">L-threonylcarbamoyladenylate synthase</fullName>
    </alternativeName>
</protein>
<feature type="region of interest" description="Disordered" evidence="12">
    <location>
        <begin position="1"/>
        <end position="39"/>
    </location>
</feature>
<dbReference type="GO" id="GO:0003725">
    <property type="term" value="F:double-stranded RNA binding"/>
    <property type="evidence" value="ECO:0007669"/>
    <property type="project" value="InterPro"/>
</dbReference>
<organism evidence="14 15">
    <name type="scientific">Atopobium deltae</name>
    <dbReference type="NCBI Taxonomy" id="1393034"/>
    <lineage>
        <taxon>Bacteria</taxon>
        <taxon>Bacillati</taxon>
        <taxon>Actinomycetota</taxon>
        <taxon>Coriobacteriia</taxon>
        <taxon>Coriobacteriales</taxon>
        <taxon>Atopobiaceae</taxon>
        <taxon>Atopobium</taxon>
    </lineage>
</organism>
<feature type="domain" description="YrdC-like" evidence="13">
    <location>
        <begin position="52"/>
        <end position="242"/>
    </location>
</feature>
<comment type="catalytic activity">
    <reaction evidence="11">
        <text>L-threonine + hydrogencarbonate + ATP = L-threonylcarbamoyladenylate + diphosphate + H2O</text>
        <dbReference type="Rhea" id="RHEA:36407"/>
        <dbReference type="ChEBI" id="CHEBI:15377"/>
        <dbReference type="ChEBI" id="CHEBI:17544"/>
        <dbReference type="ChEBI" id="CHEBI:30616"/>
        <dbReference type="ChEBI" id="CHEBI:33019"/>
        <dbReference type="ChEBI" id="CHEBI:57926"/>
        <dbReference type="ChEBI" id="CHEBI:73682"/>
        <dbReference type="EC" id="2.7.7.87"/>
    </reaction>
</comment>
<name>A0A133XWD9_9ACTN</name>
<dbReference type="Proteomes" id="UP000070675">
    <property type="component" value="Unassembled WGS sequence"/>
</dbReference>
<evidence type="ECO:0000256" key="8">
    <source>
        <dbReference type="ARBA" id="ARBA00022741"/>
    </source>
</evidence>
<accession>A0A133XWD9</accession>
<dbReference type="Gene3D" id="3.90.870.10">
    <property type="entry name" value="DHBP synthase"/>
    <property type="match status" value="1"/>
</dbReference>
<reference evidence="15" key="1">
    <citation type="submission" date="2016-01" db="EMBL/GenBank/DDBJ databases">
        <authorList>
            <person name="Mitreva M."/>
            <person name="Pepin K.H."/>
            <person name="Mihindukulasuriya K.A."/>
            <person name="Fulton R."/>
            <person name="Fronick C."/>
            <person name="O'Laughlin M."/>
            <person name="Miner T."/>
            <person name="Herter B."/>
            <person name="Rosa B.A."/>
            <person name="Cordes M."/>
            <person name="Tomlinson C."/>
            <person name="Wollam A."/>
            <person name="Palsikar V.B."/>
            <person name="Mardis E.R."/>
            <person name="Wilson R.K."/>
        </authorList>
    </citation>
    <scope>NUCLEOTIDE SEQUENCE [LARGE SCALE GENOMIC DNA]</scope>
    <source>
        <strain evidence="15">DNF00019</strain>
    </source>
</reference>
<keyword evidence="15" id="KW-1185">Reference proteome</keyword>
<evidence type="ECO:0000256" key="4">
    <source>
        <dbReference type="ARBA" id="ARBA00022490"/>
    </source>
</evidence>
<dbReference type="OrthoDB" id="9814580at2"/>
<evidence type="ECO:0000256" key="11">
    <source>
        <dbReference type="ARBA" id="ARBA00048366"/>
    </source>
</evidence>
<dbReference type="STRING" id="1393034.HMPREF3192_00327"/>
<evidence type="ECO:0000313" key="15">
    <source>
        <dbReference type="Proteomes" id="UP000070675"/>
    </source>
</evidence>
<evidence type="ECO:0000313" key="14">
    <source>
        <dbReference type="EMBL" id="KXB35250.1"/>
    </source>
</evidence>
<dbReference type="RefSeq" id="WP_066304722.1">
    <property type="nucleotide sequence ID" value="NZ_KQ959486.1"/>
</dbReference>
<dbReference type="EMBL" id="LSCR01000005">
    <property type="protein sequence ID" value="KXB35250.1"/>
    <property type="molecule type" value="Genomic_DNA"/>
</dbReference>